<dbReference type="Gene3D" id="3.40.630.30">
    <property type="match status" value="1"/>
</dbReference>
<comment type="caution">
    <text evidence="2">The sequence shown here is derived from an EMBL/GenBank/DDBJ whole genome shotgun (WGS) entry which is preliminary data.</text>
</comment>
<evidence type="ECO:0000259" key="1">
    <source>
        <dbReference type="PROSITE" id="PS51186"/>
    </source>
</evidence>
<dbReference type="PROSITE" id="PS51186">
    <property type="entry name" value="GNAT"/>
    <property type="match status" value="1"/>
</dbReference>
<name>A0A8H5F398_9AGAR</name>
<organism evidence="2 3">
    <name type="scientific">Psilocybe cf. subviscida</name>
    <dbReference type="NCBI Taxonomy" id="2480587"/>
    <lineage>
        <taxon>Eukaryota</taxon>
        <taxon>Fungi</taxon>
        <taxon>Dikarya</taxon>
        <taxon>Basidiomycota</taxon>
        <taxon>Agaricomycotina</taxon>
        <taxon>Agaricomycetes</taxon>
        <taxon>Agaricomycetidae</taxon>
        <taxon>Agaricales</taxon>
        <taxon>Agaricineae</taxon>
        <taxon>Strophariaceae</taxon>
        <taxon>Psilocybe</taxon>
    </lineage>
</organism>
<dbReference type="SUPFAM" id="SSF55729">
    <property type="entry name" value="Acyl-CoA N-acyltransferases (Nat)"/>
    <property type="match status" value="1"/>
</dbReference>
<accession>A0A8H5F398</accession>
<dbReference type="PANTHER" id="PTHR13170:SF16">
    <property type="entry name" value="PROTEIN O-GLCNACASE"/>
    <property type="match status" value="1"/>
</dbReference>
<evidence type="ECO:0000313" key="2">
    <source>
        <dbReference type="EMBL" id="KAF5322094.1"/>
    </source>
</evidence>
<dbReference type="GO" id="GO:0016747">
    <property type="term" value="F:acyltransferase activity, transferring groups other than amino-acyl groups"/>
    <property type="evidence" value="ECO:0007669"/>
    <property type="project" value="InterPro"/>
</dbReference>
<protein>
    <recommendedName>
        <fullName evidence="1">N-acetyltransferase domain-containing protein</fullName>
    </recommendedName>
</protein>
<dbReference type="CDD" id="cd04301">
    <property type="entry name" value="NAT_SF"/>
    <property type="match status" value="1"/>
</dbReference>
<feature type="domain" description="N-acetyltransferase" evidence="1">
    <location>
        <begin position="76"/>
        <end position="209"/>
    </location>
</feature>
<dbReference type="AlphaFoldDB" id="A0A8H5F398"/>
<dbReference type="InterPro" id="IPR000182">
    <property type="entry name" value="GNAT_dom"/>
</dbReference>
<dbReference type="EMBL" id="JAACJJ010000028">
    <property type="protein sequence ID" value="KAF5322094.1"/>
    <property type="molecule type" value="Genomic_DNA"/>
</dbReference>
<sequence length="209" mass="23363">MTSLRIRRATGDDESCLSRICLLTADAGKSAEARHDFKELPGLVYSVPYVKLPTTWAFVLEEEETKEVVGYVVGSTDTRAYEHHASEEWWPVLAPKYPVENATKPGDIHYSKLLREMNTATDSSVAFSPAHLHINLLDNHQRKGWGRRLIGAAVEYLKGEGLEAVWIGMDPRNEEARKFYTKVGFKEIVGADSNHLGLRFADFEGKGAA</sequence>
<reference evidence="2 3" key="1">
    <citation type="journal article" date="2020" name="ISME J.">
        <title>Uncovering the hidden diversity of litter-decomposition mechanisms in mushroom-forming fungi.</title>
        <authorList>
            <person name="Floudas D."/>
            <person name="Bentzer J."/>
            <person name="Ahren D."/>
            <person name="Johansson T."/>
            <person name="Persson P."/>
            <person name="Tunlid A."/>
        </authorList>
    </citation>
    <scope>NUCLEOTIDE SEQUENCE [LARGE SCALE GENOMIC DNA]</scope>
    <source>
        <strain evidence="2 3">CBS 101986</strain>
    </source>
</reference>
<evidence type="ECO:0000313" key="3">
    <source>
        <dbReference type="Proteomes" id="UP000567179"/>
    </source>
</evidence>
<dbReference type="InterPro" id="IPR051822">
    <property type="entry name" value="Glycosyl_Hydrolase_84"/>
</dbReference>
<dbReference type="Proteomes" id="UP000567179">
    <property type="component" value="Unassembled WGS sequence"/>
</dbReference>
<dbReference type="Pfam" id="PF00583">
    <property type="entry name" value="Acetyltransf_1"/>
    <property type="match status" value="1"/>
</dbReference>
<dbReference type="OrthoDB" id="9975416at2759"/>
<gene>
    <name evidence="2" type="ORF">D9619_000813</name>
</gene>
<proteinExistence type="predicted"/>
<dbReference type="InterPro" id="IPR016181">
    <property type="entry name" value="Acyl_CoA_acyltransferase"/>
</dbReference>
<keyword evidence="3" id="KW-1185">Reference proteome</keyword>
<dbReference type="PANTHER" id="PTHR13170">
    <property type="entry name" value="O-GLCNACASE"/>
    <property type="match status" value="1"/>
</dbReference>